<dbReference type="PANTHER" id="PTHR43157:SF31">
    <property type="entry name" value="PHOSPHATIDYLINOSITOL-GLYCAN BIOSYNTHESIS CLASS F PROTEIN"/>
    <property type="match status" value="1"/>
</dbReference>
<dbReference type="GO" id="GO:0016491">
    <property type="term" value="F:oxidoreductase activity"/>
    <property type="evidence" value="ECO:0007669"/>
    <property type="project" value="UniProtKB-KW"/>
</dbReference>
<proteinExistence type="predicted"/>
<sequence>MVDFGAETTAATVVSHFADQTRGKTFLINGVSPRAIGAEIAVSLAEASPLMLILICNSTDDASGLRPVLEEITRRDASIVVTILTTNPASLSSVRSLGQDILIDPSVSQIDVVINIPTEMPRPYNITEDGIEYLLHTNYLSQFLLTTTILPKVLLAERSRVINISSSANKIAGMRWHDLSFEEPGSYDPWTAYGQTKTAAILFTVALNAKIVSVQRPSFRSYAVHPGGVKTKLQETLSEDSLRKAFEGTKKRFGEETANEFFRWKTLSVASSTPLRAALDPFLVNQNGIWLEDCNILEESVHLDARATDLQSAQRLWDMSEELSKEKP</sequence>
<dbReference type="OrthoDB" id="191139at2759"/>
<dbReference type="Gene3D" id="3.40.50.720">
    <property type="entry name" value="NAD(P)-binding Rossmann-like Domain"/>
    <property type="match status" value="1"/>
</dbReference>
<dbReference type="Pfam" id="PF00106">
    <property type="entry name" value="adh_short"/>
    <property type="match status" value="1"/>
</dbReference>
<dbReference type="InterPro" id="IPR002347">
    <property type="entry name" value="SDR_fam"/>
</dbReference>
<gene>
    <name evidence="2" type="ORF">CNYM01_10755</name>
</gene>
<organism evidence="2 3">
    <name type="scientific">Colletotrichum nymphaeae SA-01</name>
    <dbReference type="NCBI Taxonomy" id="1460502"/>
    <lineage>
        <taxon>Eukaryota</taxon>
        <taxon>Fungi</taxon>
        <taxon>Dikarya</taxon>
        <taxon>Ascomycota</taxon>
        <taxon>Pezizomycotina</taxon>
        <taxon>Sordariomycetes</taxon>
        <taxon>Hypocreomycetidae</taxon>
        <taxon>Glomerellales</taxon>
        <taxon>Glomerellaceae</taxon>
        <taxon>Colletotrichum</taxon>
        <taxon>Colletotrichum acutatum species complex</taxon>
    </lineage>
</organism>
<reference evidence="2 3" key="1">
    <citation type="submission" date="2014-02" db="EMBL/GenBank/DDBJ databases">
        <title>The genome sequence of Colletotrichum nymphaeae SA-01.</title>
        <authorList>
            <person name="Baroncelli R."/>
            <person name="Thon M.R."/>
        </authorList>
    </citation>
    <scope>NUCLEOTIDE SEQUENCE [LARGE SCALE GENOMIC DNA]</scope>
    <source>
        <strain evidence="2 3">SA-01</strain>
    </source>
</reference>
<protein>
    <submittedName>
        <fullName evidence="2">Short-chain dehydrogenase</fullName>
    </submittedName>
</protein>
<evidence type="ECO:0000313" key="3">
    <source>
        <dbReference type="Proteomes" id="UP000070054"/>
    </source>
</evidence>
<dbReference type="InterPro" id="IPR036291">
    <property type="entry name" value="NAD(P)-bd_dom_sf"/>
</dbReference>
<evidence type="ECO:0000256" key="1">
    <source>
        <dbReference type="ARBA" id="ARBA00023002"/>
    </source>
</evidence>
<name>A0A135U9I4_9PEZI</name>
<dbReference type="SUPFAM" id="SSF51735">
    <property type="entry name" value="NAD(P)-binding Rossmann-fold domains"/>
    <property type="match status" value="1"/>
</dbReference>
<dbReference type="PANTHER" id="PTHR43157">
    <property type="entry name" value="PHOSPHATIDYLINOSITOL-GLYCAN BIOSYNTHESIS CLASS F PROTEIN-RELATED"/>
    <property type="match status" value="1"/>
</dbReference>
<dbReference type="EMBL" id="JEMN01000758">
    <property type="protein sequence ID" value="KXH57051.1"/>
    <property type="molecule type" value="Genomic_DNA"/>
</dbReference>
<dbReference type="Proteomes" id="UP000070054">
    <property type="component" value="Unassembled WGS sequence"/>
</dbReference>
<keyword evidence="1" id="KW-0560">Oxidoreductase</keyword>
<evidence type="ECO:0000313" key="2">
    <source>
        <dbReference type="EMBL" id="KXH57051.1"/>
    </source>
</evidence>
<keyword evidence="3" id="KW-1185">Reference proteome</keyword>
<accession>A0A135U9I4</accession>
<dbReference type="AlphaFoldDB" id="A0A135U9I4"/>
<comment type="caution">
    <text evidence="2">The sequence shown here is derived from an EMBL/GenBank/DDBJ whole genome shotgun (WGS) entry which is preliminary data.</text>
</comment>